<evidence type="ECO:0000313" key="5">
    <source>
        <dbReference type="Proteomes" id="UP000265916"/>
    </source>
</evidence>
<dbReference type="Pfam" id="PF00929">
    <property type="entry name" value="RNase_T"/>
    <property type="match status" value="1"/>
</dbReference>
<comment type="caution">
    <text evidence="4">The sequence shown here is derived from an EMBL/GenBank/DDBJ whole genome shotgun (WGS) entry which is preliminary data.</text>
</comment>
<dbReference type="SUPFAM" id="SSF53098">
    <property type="entry name" value="Ribonuclease H-like"/>
    <property type="match status" value="1"/>
</dbReference>
<keyword evidence="1" id="KW-0540">Nuclease</keyword>
<dbReference type="RefSeq" id="WP_119530107.1">
    <property type="nucleotide sequence ID" value="NZ_JBHSSP010000007.1"/>
</dbReference>
<dbReference type="InterPro" id="IPR012337">
    <property type="entry name" value="RNaseH-like_sf"/>
</dbReference>
<dbReference type="GO" id="GO:0008408">
    <property type="term" value="F:3'-5' exonuclease activity"/>
    <property type="evidence" value="ECO:0007669"/>
    <property type="project" value="TreeGrafter"/>
</dbReference>
<protein>
    <recommendedName>
        <fullName evidence="3">Exonuclease domain-containing protein</fullName>
    </recommendedName>
</protein>
<feature type="domain" description="Exonuclease" evidence="3">
    <location>
        <begin position="85"/>
        <end position="271"/>
    </location>
</feature>
<gene>
    <name evidence="4" type="ORF">CKF58_00890</name>
</gene>
<keyword evidence="2" id="KW-0269">Exonuclease</keyword>
<dbReference type="InterPro" id="IPR013520">
    <property type="entry name" value="Ribonucl_H"/>
</dbReference>
<dbReference type="Proteomes" id="UP000265916">
    <property type="component" value="Unassembled WGS sequence"/>
</dbReference>
<evidence type="ECO:0000259" key="3">
    <source>
        <dbReference type="SMART" id="SM00479"/>
    </source>
</evidence>
<name>A0A3A1YRM7_9GAMM</name>
<dbReference type="GO" id="GO:0045004">
    <property type="term" value="P:DNA replication proofreading"/>
    <property type="evidence" value="ECO:0007669"/>
    <property type="project" value="TreeGrafter"/>
</dbReference>
<dbReference type="PANTHER" id="PTHR30231">
    <property type="entry name" value="DNA POLYMERASE III SUBUNIT EPSILON"/>
    <property type="match status" value="1"/>
</dbReference>
<dbReference type="AlphaFoldDB" id="A0A3A1YRM7"/>
<accession>A0A3A1YRM7</accession>
<dbReference type="GO" id="GO:0005829">
    <property type="term" value="C:cytosol"/>
    <property type="evidence" value="ECO:0007669"/>
    <property type="project" value="TreeGrafter"/>
</dbReference>
<reference evidence="4 5" key="1">
    <citation type="submission" date="2017-08" db="EMBL/GenBank/DDBJ databases">
        <title>Reclassification of Bisgaard taxon 37 and 44.</title>
        <authorList>
            <person name="Christensen H."/>
        </authorList>
    </citation>
    <scope>NUCLEOTIDE SEQUENCE [LARGE SCALE GENOMIC DNA]</scope>
    <source>
        <strain evidence="4 5">111</strain>
    </source>
</reference>
<dbReference type="InterPro" id="IPR036397">
    <property type="entry name" value="RNaseH_sf"/>
</dbReference>
<evidence type="ECO:0000313" key="4">
    <source>
        <dbReference type="EMBL" id="RIY40171.1"/>
    </source>
</evidence>
<keyword evidence="5" id="KW-1185">Reference proteome</keyword>
<dbReference type="Gene3D" id="3.30.420.10">
    <property type="entry name" value="Ribonuclease H-like superfamily/Ribonuclease H"/>
    <property type="match status" value="1"/>
</dbReference>
<dbReference type="GO" id="GO:0003676">
    <property type="term" value="F:nucleic acid binding"/>
    <property type="evidence" value="ECO:0007669"/>
    <property type="project" value="InterPro"/>
</dbReference>
<dbReference type="SMART" id="SM00479">
    <property type="entry name" value="EXOIII"/>
    <property type="match status" value="1"/>
</dbReference>
<dbReference type="PANTHER" id="PTHR30231:SF2">
    <property type="entry name" value="RIBONUCLEASE T"/>
    <property type="match status" value="1"/>
</dbReference>
<dbReference type="EMBL" id="NRJG01000017">
    <property type="protein sequence ID" value="RIY40171.1"/>
    <property type="molecule type" value="Genomic_DNA"/>
</dbReference>
<sequence>MTENKRSLVGENSPTNEFTDEQIAYICDLAQTFDYSLFVNDHVNGVKEYNGHQFTNYAESSQLDKSLEVHAKAAEYMAKRFRGYYPLVVDIETTGVDYHQNSIIQIAAVALTFNEQLELVPYAELSLNVHPLAGKSINPDSLRITKINPFDYYRKAVDLETALTALCKFARSAQKAHNCKRTVLTAHNVNFDLGFIYHYLEECKVKRIPFHPFVSFDTGVLGAVFLGDSRLKVAINKLPSESFDTSKAHNALFDAHECAKLFAHCVNASKELADPYLTEIID</sequence>
<proteinExistence type="predicted"/>
<dbReference type="OrthoDB" id="9778264at2"/>
<keyword evidence="2" id="KW-0378">Hydrolase</keyword>
<evidence type="ECO:0000256" key="1">
    <source>
        <dbReference type="ARBA" id="ARBA00022722"/>
    </source>
</evidence>
<organism evidence="4 5">
    <name type="scientific">Psittacicella hinzii</name>
    <dbReference type="NCBI Taxonomy" id="2028575"/>
    <lineage>
        <taxon>Bacteria</taxon>
        <taxon>Pseudomonadati</taxon>
        <taxon>Pseudomonadota</taxon>
        <taxon>Gammaproteobacteria</taxon>
        <taxon>Pasteurellales</taxon>
        <taxon>Psittacicellaceae</taxon>
        <taxon>Psittacicella</taxon>
    </lineage>
</organism>
<evidence type="ECO:0000256" key="2">
    <source>
        <dbReference type="ARBA" id="ARBA00022839"/>
    </source>
</evidence>